<gene>
    <name evidence="7 12" type="primary">hemE</name>
    <name evidence="12" type="ORF">J0M35_12540</name>
</gene>
<evidence type="ECO:0000256" key="9">
    <source>
        <dbReference type="RuleBase" id="RU004169"/>
    </source>
</evidence>
<name>A0A8J7PNC3_9BACT</name>
<dbReference type="NCBIfam" id="TIGR01464">
    <property type="entry name" value="hemE"/>
    <property type="match status" value="1"/>
</dbReference>
<dbReference type="Gene3D" id="3.20.20.210">
    <property type="match status" value="1"/>
</dbReference>
<evidence type="ECO:0000256" key="8">
    <source>
        <dbReference type="RuleBase" id="RU000554"/>
    </source>
</evidence>
<dbReference type="PANTHER" id="PTHR21091:SF169">
    <property type="entry name" value="UROPORPHYRINOGEN DECARBOXYLASE"/>
    <property type="match status" value="1"/>
</dbReference>
<evidence type="ECO:0000256" key="3">
    <source>
        <dbReference type="ARBA" id="ARBA00012288"/>
    </source>
</evidence>
<sequence>MNKNSKTVKRLDDSLFIRALRGKSVERTPVWLMRQAGRYQASYRAIREKVDFLTLCHSSELAAQVTVEAVDSLQVDAGIIFADILLPLERIGRLSFARGDGPQLAKPVACSQDVDSLPAIDVEGELSYVFQSVSLFCKERPQVPLIGFAGAPFTLASYLIEGGSSRNFEKTKAFMFKESAAFAKLMSYLTDVTIAYLKGQAEAGAHALMLFDSWVGALSRQDFQRFVLPHSKKIFAALEEQPTIYFGTACGGMLDLFAESGAACIGVDWRSDLTNAHRMIGQDKAYMGNLDPCVLFADKDEIASQAAYILDQAKAAGGSHIFNLGHGILQHTQEENVRFLVETVKEYSADRKT</sequence>
<protein>
    <recommendedName>
        <fullName evidence="3 7">Uroporphyrinogen decarboxylase</fullName>
        <shortName evidence="7">UPD</shortName>
        <shortName evidence="7">URO-D</shortName>
        <ecNumber evidence="3 7">4.1.1.37</ecNumber>
    </recommendedName>
</protein>
<dbReference type="PROSITE" id="PS00906">
    <property type="entry name" value="UROD_1"/>
    <property type="match status" value="1"/>
</dbReference>
<evidence type="ECO:0000256" key="4">
    <source>
        <dbReference type="ARBA" id="ARBA00022793"/>
    </source>
</evidence>
<evidence type="ECO:0000256" key="1">
    <source>
        <dbReference type="ARBA" id="ARBA00004804"/>
    </source>
</evidence>
<keyword evidence="7" id="KW-0963">Cytoplasm</keyword>
<comment type="pathway">
    <text evidence="1 7 8">Porphyrin-containing compound metabolism; protoporphyrin-IX biosynthesis; coproporphyrinogen-III from 5-aminolevulinate: step 4/4.</text>
</comment>
<dbReference type="PANTHER" id="PTHR21091">
    <property type="entry name" value="METHYLTETRAHYDROFOLATE:HOMOCYSTEINE METHYLTRANSFERASE RELATED"/>
    <property type="match status" value="1"/>
</dbReference>
<organism evidence="12 13">
    <name type="scientific">Candidatus Obscuribacter phosphatis</name>
    <dbReference type="NCBI Taxonomy" id="1906157"/>
    <lineage>
        <taxon>Bacteria</taxon>
        <taxon>Bacillati</taxon>
        <taxon>Candidatus Melainabacteria</taxon>
        <taxon>Candidatus Obscuribacterales</taxon>
        <taxon>Candidatus Obscuribacteraceae</taxon>
        <taxon>Candidatus Obscuribacter</taxon>
    </lineage>
</organism>
<comment type="subunit">
    <text evidence="7">Homodimer.</text>
</comment>
<comment type="subcellular location">
    <subcellularLocation>
        <location evidence="7">Cytoplasm</location>
    </subcellularLocation>
</comment>
<feature type="domain" description="Uroporphyrinogen decarboxylase (URO-D)" evidence="11">
    <location>
        <begin position="146"/>
        <end position="162"/>
    </location>
</feature>
<dbReference type="PROSITE" id="PS00907">
    <property type="entry name" value="UROD_2"/>
    <property type="match status" value="1"/>
</dbReference>
<accession>A0A8J7PNC3</accession>
<dbReference type="HAMAP" id="MF_00218">
    <property type="entry name" value="URO_D"/>
    <property type="match status" value="1"/>
</dbReference>
<feature type="binding site" evidence="7">
    <location>
        <position position="83"/>
    </location>
    <ligand>
        <name>substrate</name>
    </ligand>
</feature>
<dbReference type="CDD" id="cd00717">
    <property type="entry name" value="URO-D"/>
    <property type="match status" value="1"/>
</dbReference>
<proteinExistence type="inferred from homology"/>
<feature type="domain" description="Uroporphyrinogen decarboxylase (URO-D)" evidence="10">
    <location>
        <begin position="29"/>
        <end position="38"/>
    </location>
</feature>
<dbReference type="GO" id="GO:0004853">
    <property type="term" value="F:uroporphyrinogen decarboxylase activity"/>
    <property type="evidence" value="ECO:0007669"/>
    <property type="project" value="UniProtKB-UniRule"/>
</dbReference>
<dbReference type="AlphaFoldDB" id="A0A8J7PNC3"/>
<evidence type="ECO:0000259" key="10">
    <source>
        <dbReference type="PROSITE" id="PS00906"/>
    </source>
</evidence>
<dbReference type="SUPFAM" id="SSF51726">
    <property type="entry name" value="UROD/MetE-like"/>
    <property type="match status" value="1"/>
</dbReference>
<evidence type="ECO:0000256" key="5">
    <source>
        <dbReference type="ARBA" id="ARBA00023239"/>
    </source>
</evidence>
<comment type="catalytic activity">
    <reaction evidence="7 8">
        <text>uroporphyrinogen III + 4 H(+) = coproporphyrinogen III + 4 CO2</text>
        <dbReference type="Rhea" id="RHEA:19865"/>
        <dbReference type="ChEBI" id="CHEBI:15378"/>
        <dbReference type="ChEBI" id="CHEBI:16526"/>
        <dbReference type="ChEBI" id="CHEBI:57308"/>
        <dbReference type="ChEBI" id="CHEBI:57309"/>
        <dbReference type="EC" id="4.1.1.37"/>
    </reaction>
</comment>
<evidence type="ECO:0000256" key="6">
    <source>
        <dbReference type="ARBA" id="ARBA00023244"/>
    </source>
</evidence>
<evidence type="ECO:0000313" key="12">
    <source>
        <dbReference type="EMBL" id="MBN8661187.1"/>
    </source>
</evidence>
<dbReference type="UniPathway" id="UPA00251">
    <property type="reaction ID" value="UER00321"/>
</dbReference>
<comment type="caution">
    <text evidence="7">Lacks conserved residue(s) required for the propagation of feature annotation.</text>
</comment>
<keyword evidence="5 7" id="KW-0456">Lyase</keyword>
<feature type="binding site" evidence="7">
    <location>
        <position position="213"/>
    </location>
    <ligand>
        <name>substrate</name>
    </ligand>
</feature>
<feature type="site" description="Transition state stabilizer" evidence="7">
    <location>
        <position position="83"/>
    </location>
</feature>
<dbReference type="GO" id="GO:0005829">
    <property type="term" value="C:cytosol"/>
    <property type="evidence" value="ECO:0007669"/>
    <property type="project" value="TreeGrafter"/>
</dbReference>
<feature type="binding site" evidence="7">
    <location>
        <position position="326"/>
    </location>
    <ligand>
        <name>substrate</name>
    </ligand>
</feature>
<feature type="binding site" evidence="7">
    <location>
        <begin position="34"/>
        <end position="38"/>
    </location>
    <ligand>
        <name>substrate</name>
    </ligand>
</feature>
<evidence type="ECO:0000256" key="7">
    <source>
        <dbReference type="HAMAP-Rule" id="MF_00218"/>
    </source>
</evidence>
<dbReference type="EMBL" id="JAFLCK010000017">
    <property type="protein sequence ID" value="MBN8661187.1"/>
    <property type="molecule type" value="Genomic_DNA"/>
</dbReference>
<comment type="function">
    <text evidence="7">Catalyzes the decarboxylation of four acetate groups of uroporphyrinogen-III to yield coproporphyrinogen-III.</text>
</comment>
<evidence type="ECO:0000313" key="13">
    <source>
        <dbReference type="Proteomes" id="UP000664277"/>
    </source>
</evidence>
<keyword evidence="6 7" id="KW-0627">Porphyrin biosynthesis</keyword>
<reference evidence="12" key="1">
    <citation type="submission" date="2021-02" db="EMBL/GenBank/DDBJ databases">
        <title>Genome-Resolved Metagenomics of a Microbial Community Performing Photosynthetic Biological Nutrient Removal.</title>
        <authorList>
            <person name="Mcdaniel E.A."/>
        </authorList>
    </citation>
    <scope>NUCLEOTIDE SEQUENCE</scope>
    <source>
        <strain evidence="12">UWPOB_OBS1</strain>
    </source>
</reference>
<feature type="binding site" evidence="7">
    <location>
        <position position="158"/>
    </location>
    <ligand>
        <name>substrate</name>
    </ligand>
</feature>
<dbReference type="InterPro" id="IPR000257">
    <property type="entry name" value="Uroporphyrinogen_deCOase"/>
</dbReference>
<dbReference type="GO" id="GO:0006782">
    <property type="term" value="P:protoporphyrinogen IX biosynthetic process"/>
    <property type="evidence" value="ECO:0007669"/>
    <property type="project" value="UniProtKB-UniRule"/>
</dbReference>
<dbReference type="Proteomes" id="UP000664277">
    <property type="component" value="Unassembled WGS sequence"/>
</dbReference>
<comment type="similarity">
    <text evidence="2 7 9">Belongs to the uroporphyrinogen decarboxylase family.</text>
</comment>
<dbReference type="InterPro" id="IPR006361">
    <property type="entry name" value="Uroporphyrinogen_deCO2ase_HemE"/>
</dbReference>
<evidence type="ECO:0000256" key="2">
    <source>
        <dbReference type="ARBA" id="ARBA00009935"/>
    </source>
</evidence>
<evidence type="ECO:0000259" key="11">
    <source>
        <dbReference type="PROSITE" id="PS00907"/>
    </source>
</evidence>
<keyword evidence="4 7" id="KW-0210">Decarboxylase</keyword>
<comment type="caution">
    <text evidence="12">The sequence shown here is derived from an EMBL/GenBank/DDBJ whole genome shotgun (WGS) entry which is preliminary data.</text>
</comment>
<dbReference type="EC" id="4.1.1.37" evidence="3 7"/>
<dbReference type="InterPro" id="IPR038071">
    <property type="entry name" value="UROD/MetE-like_sf"/>
</dbReference>
<dbReference type="Pfam" id="PF01208">
    <property type="entry name" value="URO-D"/>
    <property type="match status" value="1"/>
</dbReference>